<accession>A0A0C2JU32</accession>
<evidence type="ECO:0000313" key="5">
    <source>
        <dbReference type="Proteomes" id="UP000031668"/>
    </source>
</evidence>
<keyword evidence="3" id="KW-0041">Annexin</keyword>
<keyword evidence="2" id="KW-0677">Repeat</keyword>
<organism evidence="4 5">
    <name type="scientific">Thelohanellus kitauei</name>
    <name type="common">Myxosporean</name>
    <dbReference type="NCBI Taxonomy" id="669202"/>
    <lineage>
        <taxon>Eukaryota</taxon>
        <taxon>Metazoa</taxon>
        <taxon>Cnidaria</taxon>
        <taxon>Myxozoa</taxon>
        <taxon>Myxosporea</taxon>
        <taxon>Bivalvulida</taxon>
        <taxon>Platysporina</taxon>
        <taxon>Myxobolidae</taxon>
        <taxon>Thelohanellus</taxon>
    </lineage>
</organism>
<dbReference type="GO" id="GO:0005544">
    <property type="term" value="F:calcium-dependent phospholipid binding"/>
    <property type="evidence" value="ECO:0007669"/>
    <property type="project" value="InterPro"/>
</dbReference>
<dbReference type="GO" id="GO:0005509">
    <property type="term" value="F:calcium ion binding"/>
    <property type="evidence" value="ECO:0007669"/>
    <property type="project" value="InterPro"/>
</dbReference>
<proteinExistence type="inferred from homology"/>
<dbReference type="OrthoDB" id="37886at2759"/>
<keyword evidence="5" id="KW-1185">Reference proteome</keyword>
<dbReference type="Proteomes" id="UP000031668">
    <property type="component" value="Unassembled WGS sequence"/>
</dbReference>
<dbReference type="Pfam" id="PF00191">
    <property type="entry name" value="Annexin"/>
    <property type="match status" value="1"/>
</dbReference>
<comment type="similarity">
    <text evidence="1">Belongs to the annexin family.</text>
</comment>
<evidence type="ECO:0000256" key="2">
    <source>
        <dbReference type="ARBA" id="ARBA00022737"/>
    </source>
</evidence>
<name>A0A0C2JU32_THEKT</name>
<dbReference type="Gene3D" id="1.10.220.10">
    <property type="entry name" value="Annexin"/>
    <property type="match status" value="1"/>
</dbReference>
<dbReference type="SUPFAM" id="SSF47874">
    <property type="entry name" value="Annexin"/>
    <property type="match status" value="1"/>
</dbReference>
<sequence>MQKPDNNLLFSSELIPYPKTNEYSNEFDEDASIPSSQPNLYVPTYYNLENDVEYLQNGDFWTYVHVCIHRPAKHREMLTKKLLQDYWLKWFEIMKPYIFVQSISNELNRYTFEAFKISGPGLDVYFLNNILNPKSSFLGKPSIQLKALAEILCTRSFEQIVEIKKKFFEVYEQDLSDSVCTKLKGSARTFFYNVLNMRRYSVDDSYEVDIQLFTDVIFYKKNKKQLIEIFSRRSYSDIRKICLNCMQNFEIDITCKLYVYEKSMIQKCALVVGRFIYNQANTARIKTVILQAVSINI</sequence>
<evidence type="ECO:0000313" key="4">
    <source>
        <dbReference type="EMBL" id="KII72898.1"/>
    </source>
</evidence>
<dbReference type="EMBL" id="JWZT01001076">
    <property type="protein sequence ID" value="KII72898.1"/>
    <property type="molecule type" value="Genomic_DNA"/>
</dbReference>
<evidence type="ECO:0000256" key="1">
    <source>
        <dbReference type="ARBA" id="ARBA00007831"/>
    </source>
</evidence>
<gene>
    <name evidence="4" type="ORF">RF11_12365</name>
</gene>
<dbReference type="AlphaFoldDB" id="A0A0C2JU32"/>
<evidence type="ECO:0000256" key="3">
    <source>
        <dbReference type="ARBA" id="ARBA00023216"/>
    </source>
</evidence>
<reference evidence="4 5" key="1">
    <citation type="journal article" date="2014" name="Genome Biol. Evol.">
        <title>The genome of the myxosporean Thelohanellus kitauei shows adaptations to nutrient acquisition within its fish host.</title>
        <authorList>
            <person name="Yang Y."/>
            <person name="Xiong J."/>
            <person name="Zhou Z."/>
            <person name="Huo F."/>
            <person name="Miao W."/>
            <person name="Ran C."/>
            <person name="Liu Y."/>
            <person name="Zhang J."/>
            <person name="Feng J."/>
            <person name="Wang M."/>
            <person name="Wang M."/>
            <person name="Wang L."/>
            <person name="Yao B."/>
        </authorList>
    </citation>
    <scope>NUCLEOTIDE SEQUENCE [LARGE SCALE GENOMIC DNA]</scope>
    <source>
        <strain evidence="4">Wuqing</strain>
    </source>
</reference>
<dbReference type="InterPro" id="IPR018502">
    <property type="entry name" value="Annexin_repeat"/>
</dbReference>
<protein>
    <submittedName>
        <fullName evidence="4">Uncharacterized protein</fullName>
    </submittedName>
</protein>
<dbReference type="InterPro" id="IPR037104">
    <property type="entry name" value="Annexin_sf"/>
</dbReference>
<comment type="caution">
    <text evidence="4">The sequence shown here is derived from an EMBL/GenBank/DDBJ whole genome shotgun (WGS) entry which is preliminary data.</text>
</comment>